<keyword evidence="2" id="KW-0472">Membrane</keyword>
<gene>
    <name evidence="3" type="ordered locus">Bcep18194_B2578</name>
</gene>
<organism evidence="3 4">
    <name type="scientific">Burkholderia lata (strain ATCC 17760 / DSM 23089 / LMG 22485 / NCIMB 9086 / R18194 / 383)</name>
    <dbReference type="NCBI Taxonomy" id="482957"/>
    <lineage>
        <taxon>Bacteria</taxon>
        <taxon>Pseudomonadati</taxon>
        <taxon>Pseudomonadota</taxon>
        <taxon>Betaproteobacteria</taxon>
        <taxon>Burkholderiales</taxon>
        <taxon>Burkholderiaceae</taxon>
        <taxon>Burkholderia</taxon>
        <taxon>Burkholderia cepacia complex</taxon>
    </lineage>
</organism>
<name>Q392C7_BURL3</name>
<accession>Q392C7</accession>
<dbReference type="EMBL" id="CP000152">
    <property type="protein sequence ID" value="ABB12689.1"/>
    <property type="molecule type" value="Genomic_DNA"/>
</dbReference>
<evidence type="ECO:0000313" key="4">
    <source>
        <dbReference type="Proteomes" id="UP000002705"/>
    </source>
</evidence>
<sequence>MARSGIRHAFDIAARIAHNPQRRVAATRRECRHGRPALTASHAPAQQEGNMQTRTASARLNLARAVIVALYVVSLLLPVAAEPPNAAGAVTWLRGYMVLAIGPLAILDLQFAWLGNPLLLVALIKPNRIVSALIAVAVVFALGWHTIPTGPDFKPIHAFGIGYYLWMAAMVGGAALPWIGGRLKQDAAAPAAAIAPDAPAASIDPMDFIDPMDAMEAAERADSGGAAQLDTAPSPPVSPIPPSHWTVTATDTRIDVTDHNGATHGIALSDLGAVVIETNDQGPYGSSVWWILFDTNKQFACGFPQGADGAKAAVDRLLDLPGIDHRKVIDAQTSVRNAMFPIWQRAARVEAKDGEAQRAD</sequence>
<feature type="transmembrane region" description="Helical" evidence="2">
    <location>
        <begin position="156"/>
        <end position="179"/>
    </location>
</feature>
<protein>
    <recommendedName>
        <fullName evidence="5">Transmembrane protein</fullName>
    </recommendedName>
</protein>
<proteinExistence type="predicted"/>
<keyword evidence="2" id="KW-0812">Transmembrane</keyword>
<dbReference type="PATRIC" id="fig|482957.22.peg.6371"/>
<evidence type="ECO:0008006" key="5">
    <source>
        <dbReference type="Google" id="ProtNLM"/>
    </source>
</evidence>
<keyword evidence="2" id="KW-1133">Transmembrane helix</keyword>
<dbReference type="AlphaFoldDB" id="Q392C7"/>
<evidence type="ECO:0000256" key="2">
    <source>
        <dbReference type="SAM" id="Phobius"/>
    </source>
</evidence>
<reference evidence="3" key="1">
    <citation type="submission" date="2005-10" db="EMBL/GenBank/DDBJ databases">
        <title>Complete sequence of chromosome 2 of Burkholderia sp. 383.</title>
        <authorList>
            <consortium name="US DOE Joint Genome Institute"/>
            <person name="Copeland A."/>
            <person name="Lucas S."/>
            <person name="Lapidus A."/>
            <person name="Barry K."/>
            <person name="Detter J.C."/>
            <person name="Glavina T."/>
            <person name="Hammon N."/>
            <person name="Israni S."/>
            <person name="Pitluck S."/>
            <person name="Chain P."/>
            <person name="Malfatti S."/>
            <person name="Shin M."/>
            <person name="Vergez L."/>
            <person name="Schmutz J."/>
            <person name="Larimer F."/>
            <person name="Land M."/>
            <person name="Kyrpides N."/>
            <person name="Lykidis A."/>
            <person name="Richardson P."/>
        </authorList>
    </citation>
    <scope>NUCLEOTIDE SEQUENCE [LARGE SCALE GENOMIC DNA]</scope>
    <source>
        <strain evidence="3">383</strain>
    </source>
</reference>
<feature type="compositionally biased region" description="Pro residues" evidence="1">
    <location>
        <begin position="233"/>
        <end position="242"/>
    </location>
</feature>
<feature type="transmembrane region" description="Helical" evidence="2">
    <location>
        <begin position="61"/>
        <end position="81"/>
    </location>
</feature>
<dbReference type="Proteomes" id="UP000002705">
    <property type="component" value="Chromosome 2"/>
</dbReference>
<dbReference type="KEGG" id="bur:Bcep18194_B2578"/>
<feature type="transmembrane region" description="Helical" evidence="2">
    <location>
        <begin position="126"/>
        <end position="144"/>
    </location>
</feature>
<feature type="region of interest" description="Disordered" evidence="1">
    <location>
        <begin position="220"/>
        <end position="243"/>
    </location>
</feature>
<keyword evidence="4" id="KW-1185">Reference proteome</keyword>
<evidence type="ECO:0000256" key="1">
    <source>
        <dbReference type="SAM" id="MobiDB-lite"/>
    </source>
</evidence>
<evidence type="ECO:0000313" key="3">
    <source>
        <dbReference type="EMBL" id="ABB12689.1"/>
    </source>
</evidence>
<feature type="transmembrane region" description="Helical" evidence="2">
    <location>
        <begin position="93"/>
        <end position="114"/>
    </location>
</feature>
<dbReference type="HOGENOM" id="CLU_926449_0_0_4"/>